<dbReference type="RefSeq" id="WP_353540370.1">
    <property type="nucleotide sequence ID" value="NZ_BAABRN010000001.1"/>
</dbReference>
<dbReference type="Pfam" id="PF04404">
    <property type="entry name" value="ERF"/>
    <property type="match status" value="1"/>
</dbReference>
<keyword evidence="3" id="KW-1185">Reference proteome</keyword>
<feature type="compositionally biased region" description="Polar residues" evidence="1">
    <location>
        <begin position="164"/>
        <end position="174"/>
    </location>
</feature>
<evidence type="ECO:0000313" key="2">
    <source>
        <dbReference type="EMBL" id="GAA5500384.1"/>
    </source>
</evidence>
<dbReference type="InterPro" id="IPR007499">
    <property type="entry name" value="ERF_bacteria_virus"/>
</dbReference>
<evidence type="ECO:0008006" key="4">
    <source>
        <dbReference type="Google" id="ProtNLM"/>
    </source>
</evidence>
<reference evidence="2 3" key="1">
    <citation type="submission" date="2024-02" db="EMBL/GenBank/DDBJ databases">
        <title>Deinococcus xinjiangensis NBRC 107630.</title>
        <authorList>
            <person name="Ichikawa N."/>
            <person name="Katano-Makiyama Y."/>
            <person name="Hidaka K."/>
        </authorList>
    </citation>
    <scope>NUCLEOTIDE SEQUENCE [LARGE SCALE GENOMIC DNA]</scope>
    <source>
        <strain evidence="2 3">NBRC 107630</strain>
    </source>
</reference>
<dbReference type="EMBL" id="BAABRN010000001">
    <property type="protein sequence ID" value="GAA5500384.1"/>
    <property type="molecule type" value="Genomic_DNA"/>
</dbReference>
<gene>
    <name evidence="2" type="ORF">Dxin01_00105</name>
</gene>
<protein>
    <recommendedName>
        <fullName evidence="4">ERF superfamily protein</fullName>
    </recommendedName>
</protein>
<dbReference type="Proteomes" id="UP001458946">
    <property type="component" value="Unassembled WGS sequence"/>
</dbReference>
<comment type="caution">
    <text evidence="2">The sequence shown here is derived from an EMBL/GenBank/DDBJ whole genome shotgun (WGS) entry which is preliminary data.</text>
</comment>
<evidence type="ECO:0000256" key="1">
    <source>
        <dbReference type="SAM" id="MobiDB-lite"/>
    </source>
</evidence>
<evidence type="ECO:0000313" key="3">
    <source>
        <dbReference type="Proteomes" id="UP001458946"/>
    </source>
</evidence>
<name>A0ABP9V5A1_9DEIO</name>
<proteinExistence type="predicted"/>
<feature type="region of interest" description="Disordered" evidence="1">
    <location>
        <begin position="152"/>
        <end position="176"/>
    </location>
</feature>
<organism evidence="2 3">
    <name type="scientific">Deinococcus xinjiangensis</name>
    <dbReference type="NCBI Taxonomy" id="457454"/>
    <lineage>
        <taxon>Bacteria</taxon>
        <taxon>Thermotogati</taxon>
        <taxon>Deinococcota</taxon>
        <taxon>Deinococci</taxon>
        <taxon>Deinococcales</taxon>
        <taxon>Deinococcaceae</taxon>
        <taxon>Deinococcus</taxon>
    </lineage>
</organism>
<sequence>MTQYQPSDIASAHKALVKAQQEFDSAIKDSTNPAFKSKYAALDACVEAVQGALNNNGLFLMQRPGDGGDKSISVTTVFLHESGVEIDGGTVSLPAAKQDPQGYGSALTYARRYGLLAACGIAPENDDDGNSAVQALAQQTKKNAAAYAGVPDAPKVSAGGEASASKTSGKTLTAPTPDLSAMSVEALREQMNTLATKAKGTRAEEGVSKLIKDSAAAGGVSKVSELPKDKFIKVIQSAQELVATAAQPS</sequence>
<accession>A0ABP9V5A1</accession>